<dbReference type="InterPro" id="IPR013785">
    <property type="entry name" value="Aldolase_TIM"/>
</dbReference>
<gene>
    <name evidence="1" type="ORF">SDC9_151983</name>
</gene>
<dbReference type="Gene3D" id="3.20.20.70">
    <property type="entry name" value="Aldolase class I"/>
    <property type="match status" value="1"/>
</dbReference>
<comment type="caution">
    <text evidence="1">The sequence shown here is derived from an EMBL/GenBank/DDBJ whole genome shotgun (WGS) entry which is preliminary data.</text>
</comment>
<dbReference type="EMBL" id="VSSQ01050654">
    <property type="protein sequence ID" value="MPN04736.1"/>
    <property type="molecule type" value="Genomic_DNA"/>
</dbReference>
<dbReference type="SUPFAM" id="SSF51412">
    <property type="entry name" value="Inosine monophosphate dehydrogenase (IMPDH)"/>
    <property type="match status" value="1"/>
</dbReference>
<accession>A0A645ETI5</accession>
<dbReference type="Pfam" id="PF03060">
    <property type="entry name" value="NMO"/>
    <property type="match status" value="1"/>
</dbReference>
<protein>
    <submittedName>
        <fullName evidence="1">Uncharacterized protein</fullName>
    </submittedName>
</protein>
<reference evidence="1" key="1">
    <citation type="submission" date="2019-08" db="EMBL/GenBank/DDBJ databases">
        <authorList>
            <person name="Kucharzyk K."/>
            <person name="Murdoch R.W."/>
            <person name="Higgins S."/>
            <person name="Loffler F."/>
        </authorList>
    </citation>
    <scope>NUCLEOTIDE SEQUENCE</scope>
</reference>
<evidence type="ECO:0000313" key="1">
    <source>
        <dbReference type="EMBL" id="MPN04736.1"/>
    </source>
</evidence>
<dbReference type="PANTHER" id="PTHR32332:SF18">
    <property type="entry name" value="2-NITROPROPANE DIOXYGENASE"/>
    <property type="match status" value="1"/>
</dbReference>
<dbReference type="AlphaFoldDB" id="A0A645ETI5"/>
<dbReference type="PANTHER" id="PTHR32332">
    <property type="entry name" value="2-NITROPROPANE DIOXYGENASE"/>
    <property type="match status" value="1"/>
</dbReference>
<organism evidence="1">
    <name type="scientific">bioreactor metagenome</name>
    <dbReference type="NCBI Taxonomy" id="1076179"/>
    <lineage>
        <taxon>unclassified sequences</taxon>
        <taxon>metagenomes</taxon>
        <taxon>ecological metagenomes</taxon>
    </lineage>
</organism>
<sequence length="127" mass="14117">MELGCDGVQMATRFVATEECDAPLSYKQSYVDATKDDIVIVKSPVGMPGRAIRNEFVKEREKADEKVTKCFNCIEHCNPKTTPYCISMALIHAAEGDTNQSLLFCGENAYRVDKITTVKAIFDELNA</sequence>
<name>A0A645ETI5_9ZZZZ</name>
<proteinExistence type="predicted"/>